<evidence type="ECO:0000259" key="3">
    <source>
        <dbReference type="PROSITE" id="PS50110"/>
    </source>
</evidence>
<dbReference type="PANTHER" id="PTHR43547">
    <property type="entry name" value="TWO-COMPONENT HISTIDINE KINASE"/>
    <property type="match status" value="1"/>
</dbReference>
<dbReference type="GO" id="GO:0000155">
    <property type="term" value="F:phosphorelay sensor kinase activity"/>
    <property type="evidence" value="ECO:0007669"/>
    <property type="project" value="TreeGrafter"/>
</dbReference>
<gene>
    <name evidence="4" type="ORF">HKBW3S44_00284</name>
</gene>
<dbReference type="Proteomes" id="UP000561271">
    <property type="component" value="Unassembled WGS sequence"/>
</dbReference>
<protein>
    <submittedName>
        <fullName evidence="4">Two-component system, OmpR family, phosphate regulon response regulator PhoB</fullName>
    </submittedName>
</protein>
<evidence type="ECO:0000256" key="2">
    <source>
        <dbReference type="PROSITE-ProRule" id="PRU00169"/>
    </source>
</evidence>
<dbReference type="CDD" id="cd17574">
    <property type="entry name" value="REC_OmpR"/>
    <property type="match status" value="1"/>
</dbReference>
<dbReference type="EMBL" id="BLSC01000011">
    <property type="protein sequence ID" value="GFP36602.1"/>
    <property type="molecule type" value="Genomic_DNA"/>
</dbReference>
<keyword evidence="1" id="KW-0597">Phosphoprotein</keyword>
<dbReference type="PANTHER" id="PTHR43547:SF2">
    <property type="entry name" value="HYBRID SIGNAL TRANSDUCTION HISTIDINE KINASE C"/>
    <property type="match status" value="1"/>
</dbReference>
<comment type="caution">
    <text evidence="2">Lacks conserved residue(s) required for the propagation of feature annotation.</text>
</comment>
<dbReference type="PROSITE" id="PS50110">
    <property type="entry name" value="RESPONSE_REGULATORY"/>
    <property type="match status" value="1"/>
</dbReference>
<dbReference type="SUPFAM" id="SSF52172">
    <property type="entry name" value="CheY-like"/>
    <property type="match status" value="1"/>
</dbReference>
<name>A0A6V8PVF4_9ACTN</name>
<dbReference type="InterPro" id="IPR011006">
    <property type="entry name" value="CheY-like_superfamily"/>
</dbReference>
<feature type="domain" description="Response regulatory" evidence="3">
    <location>
        <begin position="45"/>
        <end position="161"/>
    </location>
</feature>
<dbReference type="Pfam" id="PF00072">
    <property type="entry name" value="Response_reg"/>
    <property type="match status" value="1"/>
</dbReference>
<reference evidence="4" key="1">
    <citation type="journal article" date="2020" name="Front. Microbiol.">
        <title>Single-cell genomics of novel Actinobacteria with the Wood-Ljungdahl pathway discovered in a serpentinizing system.</title>
        <authorList>
            <person name="Merino N."/>
            <person name="Kawai M."/>
            <person name="Boyd E.S."/>
            <person name="Colman D.R."/>
            <person name="McGlynn S.E."/>
            <person name="Nealson K.H."/>
            <person name="Kurokawa K."/>
            <person name="Hongoh Y."/>
        </authorList>
    </citation>
    <scope>NUCLEOTIDE SEQUENCE [LARGE SCALE GENOMIC DNA]</scope>
    <source>
        <strain evidence="4">S44</strain>
    </source>
</reference>
<comment type="caution">
    <text evidence="4">The sequence shown here is derived from an EMBL/GenBank/DDBJ whole genome shotgun (WGS) entry which is preliminary data.</text>
</comment>
<accession>A0A6V8PVF4</accession>
<evidence type="ECO:0000313" key="4">
    <source>
        <dbReference type="EMBL" id="GFP36602.1"/>
    </source>
</evidence>
<dbReference type="AlphaFoldDB" id="A0A6V8PVF4"/>
<dbReference type="SMART" id="SM00448">
    <property type="entry name" value="REC"/>
    <property type="match status" value="1"/>
</dbReference>
<proteinExistence type="predicted"/>
<dbReference type="InterPro" id="IPR001789">
    <property type="entry name" value="Sig_transdc_resp-reg_receiver"/>
</dbReference>
<evidence type="ECO:0000256" key="1">
    <source>
        <dbReference type="ARBA" id="ARBA00022553"/>
    </source>
</evidence>
<dbReference type="Gene3D" id="3.40.50.2300">
    <property type="match status" value="1"/>
</dbReference>
<organism evidence="4">
    <name type="scientific">Candidatus Hakubella thermalkaliphila</name>
    <dbReference type="NCBI Taxonomy" id="2754717"/>
    <lineage>
        <taxon>Bacteria</taxon>
        <taxon>Bacillati</taxon>
        <taxon>Actinomycetota</taxon>
        <taxon>Actinomycetota incertae sedis</taxon>
        <taxon>Candidatus Hakubellales</taxon>
        <taxon>Candidatus Hakubellaceae</taxon>
        <taxon>Candidatus Hakubella</taxon>
    </lineage>
</organism>
<sequence length="179" mass="19876">MVAPADQILQALGRIFPEQEIRGVEPREERRVRLDLVLGEEKLPVVLLVQDDSLDLEIISRALINAGYRVIPCRDGAQALAKLNSVEPDAVITELEIPFVNGIKLTQEIRKQKAISHIPVIMLTSIEAEAEMVKAFSAGVDEYLVKPFNPRELVLRLKAMLARTKSGTPLSSKNSQQQS</sequence>